<dbReference type="Pfam" id="PF02463">
    <property type="entry name" value="SMC_N"/>
    <property type="match status" value="1"/>
</dbReference>
<dbReference type="GO" id="GO:0035861">
    <property type="term" value="C:site of double-strand break"/>
    <property type="evidence" value="ECO:0007669"/>
    <property type="project" value="TreeGrafter"/>
</dbReference>
<evidence type="ECO:0000256" key="11">
    <source>
        <dbReference type="ARBA" id="ARBA00023242"/>
    </source>
</evidence>
<evidence type="ECO:0000256" key="5">
    <source>
        <dbReference type="ARBA" id="ARBA00022741"/>
    </source>
</evidence>
<dbReference type="SUPFAM" id="SSF52540">
    <property type="entry name" value="P-loop containing nucleoside triphosphate hydrolases"/>
    <property type="match status" value="1"/>
</dbReference>
<reference evidence="13 14" key="1">
    <citation type="submission" date="2023-11" db="EMBL/GenBank/DDBJ databases">
        <title>Halocaridina rubra genome assembly.</title>
        <authorList>
            <person name="Smith C."/>
        </authorList>
    </citation>
    <scope>NUCLEOTIDE SEQUENCE [LARGE SCALE GENOMIC DNA]</scope>
    <source>
        <strain evidence="13">EP-1</strain>
        <tissue evidence="13">Whole</tissue>
    </source>
</reference>
<evidence type="ECO:0000256" key="7">
    <source>
        <dbReference type="ARBA" id="ARBA00022840"/>
    </source>
</evidence>
<evidence type="ECO:0000256" key="3">
    <source>
        <dbReference type="ARBA" id="ARBA00006793"/>
    </source>
</evidence>
<dbReference type="InterPro" id="IPR003395">
    <property type="entry name" value="RecF/RecN/SMC_N"/>
</dbReference>
<sequence length="98" mass="10385">MALPSSKPTTIVKGRNGSGKSAILTAVILGLGGTTRTTNRGKNVKELIKYNKHTATIQIVLTNCGKEAYKGDVYGDAIIVERRISSSGMSAFNIKSKS</sequence>
<organism evidence="13 14">
    <name type="scientific">Halocaridina rubra</name>
    <name type="common">Hawaiian red shrimp</name>
    <dbReference type="NCBI Taxonomy" id="373956"/>
    <lineage>
        <taxon>Eukaryota</taxon>
        <taxon>Metazoa</taxon>
        <taxon>Ecdysozoa</taxon>
        <taxon>Arthropoda</taxon>
        <taxon>Crustacea</taxon>
        <taxon>Multicrustacea</taxon>
        <taxon>Malacostraca</taxon>
        <taxon>Eumalacostraca</taxon>
        <taxon>Eucarida</taxon>
        <taxon>Decapoda</taxon>
        <taxon>Pleocyemata</taxon>
        <taxon>Caridea</taxon>
        <taxon>Atyoidea</taxon>
        <taxon>Atyidae</taxon>
        <taxon>Halocaridina</taxon>
    </lineage>
</organism>
<dbReference type="GO" id="GO:0003697">
    <property type="term" value="F:single-stranded DNA binding"/>
    <property type="evidence" value="ECO:0007669"/>
    <property type="project" value="TreeGrafter"/>
</dbReference>
<comment type="subcellular location">
    <subcellularLocation>
        <location evidence="2">Chromosome</location>
    </subcellularLocation>
    <subcellularLocation>
        <location evidence="1">Nucleus</location>
    </subcellularLocation>
</comment>
<evidence type="ECO:0000256" key="2">
    <source>
        <dbReference type="ARBA" id="ARBA00004286"/>
    </source>
</evidence>
<dbReference type="PANTHER" id="PTHR19306">
    <property type="entry name" value="STRUCTURAL MAINTENANCE OF CHROMOSOMES 5,6 SMC5, SMC6"/>
    <property type="match status" value="1"/>
</dbReference>
<keyword evidence="5" id="KW-0547">Nucleotide-binding</keyword>
<dbReference type="PANTHER" id="PTHR19306:SF6">
    <property type="entry name" value="STRUCTURAL MAINTENANCE OF CHROMOSOMES PROTEIN 6"/>
    <property type="match status" value="1"/>
</dbReference>
<dbReference type="GO" id="GO:0000724">
    <property type="term" value="P:double-strand break repair via homologous recombination"/>
    <property type="evidence" value="ECO:0007669"/>
    <property type="project" value="TreeGrafter"/>
</dbReference>
<feature type="non-terminal residue" evidence="13">
    <location>
        <position position="98"/>
    </location>
</feature>
<keyword evidence="4" id="KW-0158">Chromosome</keyword>
<comment type="similarity">
    <text evidence="3">Belongs to the SMC family. SMC6 subfamily.</text>
</comment>
<keyword evidence="6" id="KW-0227">DNA damage</keyword>
<name>A0AAN9ACR5_HALRR</name>
<dbReference type="GO" id="GO:0005634">
    <property type="term" value="C:nucleus"/>
    <property type="evidence" value="ECO:0007669"/>
    <property type="project" value="UniProtKB-SubCell"/>
</dbReference>
<dbReference type="InterPro" id="IPR027417">
    <property type="entry name" value="P-loop_NTPase"/>
</dbReference>
<feature type="domain" description="RecF/RecN/SMC N-terminal" evidence="12">
    <location>
        <begin position="3"/>
        <end position="97"/>
    </location>
</feature>
<dbReference type="Proteomes" id="UP001381693">
    <property type="component" value="Unassembled WGS sequence"/>
</dbReference>
<evidence type="ECO:0000313" key="13">
    <source>
        <dbReference type="EMBL" id="KAK7079537.1"/>
    </source>
</evidence>
<dbReference type="AlphaFoldDB" id="A0AAN9ACR5"/>
<comment type="caution">
    <text evidence="13">The sequence shown here is derived from an EMBL/GenBank/DDBJ whole genome shotgun (WGS) entry which is preliminary data.</text>
</comment>
<keyword evidence="11" id="KW-0539">Nucleus</keyword>
<dbReference type="Gene3D" id="3.40.50.300">
    <property type="entry name" value="P-loop containing nucleotide triphosphate hydrolases"/>
    <property type="match status" value="1"/>
</dbReference>
<evidence type="ECO:0000256" key="9">
    <source>
        <dbReference type="ARBA" id="ARBA00023172"/>
    </source>
</evidence>
<keyword evidence="8" id="KW-0175">Coiled coil</keyword>
<dbReference type="GO" id="GO:0005524">
    <property type="term" value="F:ATP binding"/>
    <property type="evidence" value="ECO:0007669"/>
    <property type="project" value="UniProtKB-KW"/>
</dbReference>
<evidence type="ECO:0000256" key="8">
    <source>
        <dbReference type="ARBA" id="ARBA00023054"/>
    </source>
</evidence>
<keyword evidence="14" id="KW-1185">Reference proteome</keyword>
<keyword evidence="9" id="KW-0233">DNA recombination</keyword>
<gene>
    <name evidence="13" type="primary">SMC6_1</name>
    <name evidence="13" type="ORF">SK128_008978</name>
</gene>
<evidence type="ECO:0000313" key="14">
    <source>
        <dbReference type="Proteomes" id="UP001381693"/>
    </source>
</evidence>
<dbReference type="EMBL" id="JAXCGZ010006783">
    <property type="protein sequence ID" value="KAK7079537.1"/>
    <property type="molecule type" value="Genomic_DNA"/>
</dbReference>
<dbReference type="GO" id="GO:0030915">
    <property type="term" value="C:Smc5-Smc6 complex"/>
    <property type="evidence" value="ECO:0007669"/>
    <property type="project" value="TreeGrafter"/>
</dbReference>
<evidence type="ECO:0000256" key="4">
    <source>
        <dbReference type="ARBA" id="ARBA00022454"/>
    </source>
</evidence>
<evidence type="ECO:0000256" key="1">
    <source>
        <dbReference type="ARBA" id="ARBA00004123"/>
    </source>
</evidence>
<keyword evidence="10" id="KW-0234">DNA repair</keyword>
<keyword evidence="7" id="KW-0067">ATP-binding</keyword>
<evidence type="ECO:0000256" key="10">
    <source>
        <dbReference type="ARBA" id="ARBA00023204"/>
    </source>
</evidence>
<protein>
    <submittedName>
        <fullName evidence="13">Structural maintenance of chromosomes protein 6</fullName>
    </submittedName>
</protein>
<proteinExistence type="inferred from homology"/>
<evidence type="ECO:0000256" key="6">
    <source>
        <dbReference type="ARBA" id="ARBA00022763"/>
    </source>
</evidence>
<evidence type="ECO:0000259" key="12">
    <source>
        <dbReference type="Pfam" id="PF02463"/>
    </source>
</evidence>
<dbReference type="GO" id="GO:0003684">
    <property type="term" value="F:damaged DNA binding"/>
    <property type="evidence" value="ECO:0007669"/>
    <property type="project" value="TreeGrafter"/>
</dbReference>
<accession>A0AAN9ACR5</accession>